<feature type="region of interest" description="Disordered" evidence="11">
    <location>
        <begin position="1120"/>
        <end position="1150"/>
    </location>
</feature>
<dbReference type="PROSITE" id="PS50067">
    <property type="entry name" value="KINESIN_MOTOR_2"/>
    <property type="match status" value="1"/>
</dbReference>
<protein>
    <recommendedName>
        <fullName evidence="12">Kinesin motor domain-containing protein</fullName>
    </recommendedName>
</protein>
<name>A0A7S3V8Z8_9STRA</name>
<feature type="region of interest" description="Disordered" evidence="11">
    <location>
        <begin position="248"/>
        <end position="268"/>
    </location>
</feature>
<accession>A0A7S3V8Z8</accession>
<evidence type="ECO:0000313" key="13">
    <source>
        <dbReference type="EMBL" id="CAE0464814.1"/>
    </source>
</evidence>
<dbReference type="GO" id="GO:0090307">
    <property type="term" value="P:mitotic spindle assembly"/>
    <property type="evidence" value="ECO:0007669"/>
    <property type="project" value="TreeGrafter"/>
</dbReference>
<keyword evidence="2" id="KW-0963">Cytoplasm</keyword>
<sequence>MALSSVEDSAVKVIVRLRPMNEMEKSIGVTPAVSASSENNTVTVLKGQGLTKAVYSFDNVFSGFATQEEVFQESLAHIINDCIKGYTSTILAYGQTGTGKTHTMEGDLSSPFTYGVIPRSMDVIFRALKKKNIVSSRVTCSYLEIYNEDLSDLLAYDNSKKLDILNGRDGTCCRGLVEKEVKNRDDVIELVHHAVRSRKIGETKMNKKSSRSHCIFTVHVYSQSKSLDNSIVDYHGKLNLVDLAGSENAKNASGDESRKSVDGNARERERKNINQSLLTLGRVISAVKDRSLGEKVIRVPYRDSKLTRILQDALGGRSKTAIIATVSPSEMAVSESLSTLTYAQAASSIINKPITSSHHVSKMVSEGALSNGNHSVDQWFELESKLKHMEAQVEEAQAMLSRKHQQQQLLVDKADKAKAELEKMEDSFLKTQAKNTELEGLVERQNSAMDILATSLKQSEDSLIRTNAILKATKHTENNLTSEGQLLIHAVKESIQDGDDLHRLLIETKEDEIDRKEASKTFQHTTIASLGEVTSAIDIILKEEEEFCKSLTDDAEQYSATERQSLERIVTTLKEIHSNVKALSQKVKIFSVGEGGIALTVDSTVDIVHSELSKERETIVSGKDSLNLSTQETKQKLDDLSMKIMKFNSRNAEDSNCILDSLISKIDVTKQQIVDVASAIVESTLEISSTGAKIRKDLRTTLDDLEEKSLKSIKDIGSRSLHQHSKLQNSITDFSKGMENFENVRSDLVSQKSYIGTKIGTQQNDLSSQASMLSIQRAAFAEVHEQQRQMQDEIMSNVVDSVQKLLASEFYKLSTENETRFNAFEKDTVTMAELNKRVESSTNLLAEDIEKTNESILSHIGALSRNDESMLESSNEVSNALFEIKSIAKKQHYMMGDIGKEVHEKMDALTLLDEPLQNSMITFQDSKDKIVEQLSDDVSVYAKEGIKAMIDTGTETTKFLTDNMITGVVSDLDQTAIECGTIFNDISNSIDNIQNTVRKTQDTIQVTVKKQCHAIDELQHSVILKCSDFHKVVILPRNEEIKKHSTTTMSRANARITAASESITSIRDVSNEVGAQFGIFCEDVININDPSESVSKRKEIKYITDLSSTPADEEIIANFDENKMDTQNENRKPSKVLKIDSRDEDPAEIDTRSAISPLSLISRDTRASVADEYRF</sequence>
<dbReference type="InterPro" id="IPR027417">
    <property type="entry name" value="P-loop_NTPase"/>
</dbReference>
<dbReference type="SMART" id="SM00129">
    <property type="entry name" value="KISc"/>
    <property type="match status" value="1"/>
</dbReference>
<comment type="subcellular location">
    <subcellularLocation>
        <location evidence="1">Cytoplasm</location>
        <location evidence="1">Cytoskeleton</location>
    </subcellularLocation>
</comment>
<keyword evidence="6 9" id="KW-0505">Motor protein</keyword>
<feature type="binding site" evidence="9">
    <location>
        <begin position="94"/>
        <end position="101"/>
    </location>
    <ligand>
        <name>ATP</name>
        <dbReference type="ChEBI" id="CHEBI:30616"/>
    </ligand>
</feature>
<dbReference type="GO" id="GO:0008017">
    <property type="term" value="F:microtubule binding"/>
    <property type="evidence" value="ECO:0007669"/>
    <property type="project" value="InterPro"/>
</dbReference>
<evidence type="ECO:0000256" key="8">
    <source>
        <dbReference type="ARBA" id="ARBA00034704"/>
    </source>
</evidence>
<keyword evidence="10" id="KW-0175">Coiled coil</keyword>
<evidence type="ECO:0000256" key="11">
    <source>
        <dbReference type="SAM" id="MobiDB-lite"/>
    </source>
</evidence>
<dbReference type="PROSITE" id="PS00411">
    <property type="entry name" value="KINESIN_MOTOR_1"/>
    <property type="match status" value="1"/>
</dbReference>
<evidence type="ECO:0000256" key="2">
    <source>
        <dbReference type="ARBA" id="ARBA00022490"/>
    </source>
</evidence>
<evidence type="ECO:0000256" key="4">
    <source>
        <dbReference type="ARBA" id="ARBA00022741"/>
    </source>
</evidence>
<dbReference type="GO" id="GO:0008574">
    <property type="term" value="F:plus-end-directed microtubule motor activity"/>
    <property type="evidence" value="ECO:0007669"/>
    <property type="project" value="TreeGrafter"/>
</dbReference>
<dbReference type="SUPFAM" id="SSF52540">
    <property type="entry name" value="P-loop containing nucleoside triphosphate hydrolases"/>
    <property type="match status" value="1"/>
</dbReference>
<dbReference type="InterPro" id="IPR001752">
    <property type="entry name" value="Kinesin_motor_dom"/>
</dbReference>
<organism evidence="13">
    <name type="scientific">Chaetoceros debilis</name>
    <dbReference type="NCBI Taxonomy" id="122233"/>
    <lineage>
        <taxon>Eukaryota</taxon>
        <taxon>Sar</taxon>
        <taxon>Stramenopiles</taxon>
        <taxon>Ochrophyta</taxon>
        <taxon>Bacillariophyta</taxon>
        <taxon>Coscinodiscophyceae</taxon>
        <taxon>Chaetocerotophycidae</taxon>
        <taxon>Chaetocerotales</taxon>
        <taxon>Chaetocerotaceae</taxon>
        <taxon>Chaetoceros</taxon>
    </lineage>
</organism>
<dbReference type="GO" id="GO:0005876">
    <property type="term" value="C:spindle microtubule"/>
    <property type="evidence" value="ECO:0007669"/>
    <property type="project" value="TreeGrafter"/>
</dbReference>
<dbReference type="PANTHER" id="PTHR47970">
    <property type="entry name" value="KINESIN-LIKE PROTEIN KIF11"/>
    <property type="match status" value="1"/>
</dbReference>
<dbReference type="GO" id="GO:0005524">
    <property type="term" value="F:ATP binding"/>
    <property type="evidence" value="ECO:0007669"/>
    <property type="project" value="UniProtKB-UniRule"/>
</dbReference>
<dbReference type="InterPro" id="IPR047149">
    <property type="entry name" value="KIF11-like"/>
</dbReference>
<evidence type="ECO:0000256" key="3">
    <source>
        <dbReference type="ARBA" id="ARBA00022701"/>
    </source>
</evidence>
<dbReference type="PANTHER" id="PTHR47970:SF12">
    <property type="entry name" value="KINESIN FAMILY MEMBER 11"/>
    <property type="match status" value="1"/>
</dbReference>
<keyword evidence="3" id="KW-0493">Microtubule</keyword>
<evidence type="ECO:0000256" key="5">
    <source>
        <dbReference type="ARBA" id="ARBA00022840"/>
    </source>
</evidence>
<dbReference type="Pfam" id="PF00225">
    <property type="entry name" value="Kinesin"/>
    <property type="match status" value="1"/>
</dbReference>
<comment type="similarity">
    <text evidence="8">Belongs to the TRAFAC class myosin-kinesin ATPase superfamily. Kinesin family. KIN-5/BimC subfamily.</text>
</comment>
<proteinExistence type="inferred from homology"/>
<reference evidence="13" key="1">
    <citation type="submission" date="2021-01" db="EMBL/GenBank/DDBJ databases">
        <authorList>
            <person name="Corre E."/>
            <person name="Pelletier E."/>
            <person name="Niang G."/>
            <person name="Scheremetjew M."/>
            <person name="Finn R."/>
            <person name="Kale V."/>
            <person name="Holt S."/>
            <person name="Cochrane G."/>
            <person name="Meng A."/>
            <person name="Brown T."/>
            <person name="Cohen L."/>
        </authorList>
    </citation>
    <scope>NUCLEOTIDE SEQUENCE</scope>
    <source>
        <strain evidence="13">MM31A-1</strain>
    </source>
</reference>
<dbReference type="EMBL" id="HBIO01012427">
    <property type="protein sequence ID" value="CAE0464814.1"/>
    <property type="molecule type" value="Transcribed_RNA"/>
</dbReference>
<dbReference type="Gene3D" id="3.40.850.10">
    <property type="entry name" value="Kinesin motor domain"/>
    <property type="match status" value="1"/>
</dbReference>
<dbReference type="GO" id="GO:0007018">
    <property type="term" value="P:microtubule-based movement"/>
    <property type="evidence" value="ECO:0007669"/>
    <property type="project" value="InterPro"/>
</dbReference>
<evidence type="ECO:0000256" key="6">
    <source>
        <dbReference type="ARBA" id="ARBA00023175"/>
    </source>
</evidence>
<keyword evidence="5 9" id="KW-0067">ATP-binding</keyword>
<evidence type="ECO:0000256" key="10">
    <source>
        <dbReference type="SAM" id="Coils"/>
    </source>
</evidence>
<evidence type="ECO:0000259" key="12">
    <source>
        <dbReference type="PROSITE" id="PS50067"/>
    </source>
</evidence>
<evidence type="ECO:0000256" key="1">
    <source>
        <dbReference type="ARBA" id="ARBA00004245"/>
    </source>
</evidence>
<keyword evidence="7" id="KW-0206">Cytoskeleton</keyword>
<evidence type="ECO:0000256" key="7">
    <source>
        <dbReference type="ARBA" id="ARBA00023212"/>
    </source>
</evidence>
<dbReference type="GO" id="GO:0051231">
    <property type="term" value="P:spindle elongation"/>
    <property type="evidence" value="ECO:0007669"/>
    <property type="project" value="TreeGrafter"/>
</dbReference>
<dbReference type="PRINTS" id="PR00380">
    <property type="entry name" value="KINESINHEAVY"/>
</dbReference>
<dbReference type="AlphaFoldDB" id="A0A7S3V8Z8"/>
<dbReference type="InterPro" id="IPR036961">
    <property type="entry name" value="Kinesin_motor_dom_sf"/>
</dbReference>
<feature type="compositionally biased region" description="Basic and acidic residues" evidence="11">
    <location>
        <begin position="1120"/>
        <end position="1141"/>
    </location>
</feature>
<feature type="domain" description="Kinesin motor" evidence="12">
    <location>
        <begin position="10"/>
        <end position="349"/>
    </location>
</feature>
<feature type="compositionally biased region" description="Basic and acidic residues" evidence="11">
    <location>
        <begin position="253"/>
        <end position="268"/>
    </location>
</feature>
<keyword evidence="4 9" id="KW-0547">Nucleotide-binding</keyword>
<evidence type="ECO:0000256" key="9">
    <source>
        <dbReference type="PROSITE-ProRule" id="PRU00283"/>
    </source>
</evidence>
<dbReference type="InterPro" id="IPR019821">
    <property type="entry name" value="Kinesin_motor_CS"/>
</dbReference>
<dbReference type="GO" id="GO:0072686">
    <property type="term" value="C:mitotic spindle"/>
    <property type="evidence" value="ECO:0007669"/>
    <property type="project" value="TreeGrafter"/>
</dbReference>
<gene>
    <name evidence="13" type="ORF">CDEB00056_LOCUS9655</name>
</gene>
<feature type="coiled-coil region" evidence="10">
    <location>
        <begin position="386"/>
        <end position="434"/>
    </location>
</feature>
<dbReference type="FunFam" id="3.40.850.10:FF:000019">
    <property type="entry name" value="Kinesin-like protein KIN-5D"/>
    <property type="match status" value="1"/>
</dbReference>